<dbReference type="InterPro" id="IPR027417">
    <property type="entry name" value="P-loop_NTPase"/>
</dbReference>
<evidence type="ECO:0000313" key="6">
    <source>
        <dbReference type="Proteomes" id="UP001304298"/>
    </source>
</evidence>
<accession>A0ABU5R9S2</accession>
<protein>
    <submittedName>
        <fullName evidence="5">BTAD domain-containing putative transcriptional regulator</fullName>
    </submittedName>
</protein>
<feature type="compositionally biased region" description="Gly residues" evidence="2">
    <location>
        <begin position="1005"/>
        <end position="1014"/>
    </location>
</feature>
<proteinExistence type="predicted"/>
<keyword evidence="1" id="KW-0802">TPR repeat</keyword>
<organism evidence="5 6">
    <name type="scientific">Amycolatopsis heterodermiae</name>
    <dbReference type="NCBI Taxonomy" id="3110235"/>
    <lineage>
        <taxon>Bacteria</taxon>
        <taxon>Bacillati</taxon>
        <taxon>Actinomycetota</taxon>
        <taxon>Actinomycetes</taxon>
        <taxon>Pseudonocardiales</taxon>
        <taxon>Pseudonocardiaceae</taxon>
        <taxon>Amycolatopsis</taxon>
    </lineage>
</organism>
<dbReference type="SMART" id="SM00382">
    <property type="entry name" value="AAA"/>
    <property type="match status" value="1"/>
</dbReference>
<dbReference type="SUPFAM" id="SSF52540">
    <property type="entry name" value="P-loop containing nucleoside triphosphate hydrolases"/>
    <property type="match status" value="1"/>
</dbReference>
<feature type="repeat" description="TPR" evidence="1">
    <location>
        <begin position="726"/>
        <end position="759"/>
    </location>
</feature>
<dbReference type="InterPro" id="IPR016032">
    <property type="entry name" value="Sig_transdc_resp-reg_C-effctor"/>
</dbReference>
<dbReference type="PANTHER" id="PTHR47691:SF3">
    <property type="entry name" value="HTH-TYPE TRANSCRIPTIONAL REGULATOR RV0890C-RELATED"/>
    <property type="match status" value="1"/>
</dbReference>
<dbReference type="SMART" id="SM00028">
    <property type="entry name" value="TPR"/>
    <property type="match status" value="4"/>
</dbReference>
<dbReference type="InterPro" id="IPR019734">
    <property type="entry name" value="TPR_rpt"/>
</dbReference>
<dbReference type="PANTHER" id="PTHR47691">
    <property type="entry name" value="REGULATOR-RELATED"/>
    <property type="match status" value="1"/>
</dbReference>
<keyword evidence="6" id="KW-1185">Reference proteome</keyword>
<dbReference type="Gene3D" id="3.40.50.300">
    <property type="entry name" value="P-loop containing nucleotide triphosphate hydrolases"/>
    <property type="match status" value="1"/>
</dbReference>
<dbReference type="Gene3D" id="1.10.10.10">
    <property type="entry name" value="Winged helix-like DNA-binding domain superfamily/Winged helix DNA-binding domain"/>
    <property type="match status" value="1"/>
</dbReference>
<gene>
    <name evidence="5" type="ORF">VA596_23820</name>
</gene>
<evidence type="ECO:0000256" key="2">
    <source>
        <dbReference type="SAM" id="MobiDB-lite"/>
    </source>
</evidence>
<dbReference type="Pfam" id="PF03704">
    <property type="entry name" value="BTAD"/>
    <property type="match status" value="1"/>
</dbReference>
<dbReference type="InterPro" id="IPR005158">
    <property type="entry name" value="BTAD"/>
</dbReference>
<name>A0ABU5R9S2_9PSEU</name>
<dbReference type="Gene3D" id="1.25.40.10">
    <property type="entry name" value="Tetratricopeptide repeat domain"/>
    <property type="match status" value="2"/>
</dbReference>
<dbReference type="EMBL" id="JAYFSI010000005">
    <property type="protein sequence ID" value="MEA5362585.1"/>
    <property type="molecule type" value="Genomic_DNA"/>
</dbReference>
<evidence type="ECO:0000259" key="4">
    <source>
        <dbReference type="SMART" id="SM01043"/>
    </source>
</evidence>
<reference evidence="5 6" key="1">
    <citation type="submission" date="2023-12" db="EMBL/GenBank/DDBJ databases">
        <title>Amycolatopsis sp. V23-08.</title>
        <authorList>
            <person name="Somphong A."/>
        </authorList>
    </citation>
    <scope>NUCLEOTIDE SEQUENCE [LARGE SCALE GENOMIC DNA]</scope>
    <source>
        <strain evidence="5 6">V23-08</strain>
    </source>
</reference>
<dbReference type="PRINTS" id="PR00364">
    <property type="entry name" value="DISEASERSIST"/>
</dbReference>
<dbReference type="InterPro" id="IPR003593">
    <property type="entry name" value="AAA+_ATPase"/>
</dbReference>
<feature type="region of interest" description="Disordered" evidence="2">
    <location>
        <begin position="995"/>
        <end position="1014"/>
    </location>
</feature>
<evidence type="ECO:0000313" key="5">
    <source>
        <dbReference type="EMBL" id="MEA5362585.1"/>
    </source>
</evidence>
<dbReference type="Proteomes" id="UP001304298">
    <property type="component" value="Unassembled WGS sequence"/>
</dbReference>
<evidence type="ECO:0000259" key="3">
    <source>
        <dbReference type="SMART" id="SM00382"/>
    </source>
</evidence>
<dbReference type="InterPro" id="IPR011990">
    <property type="entry name" value="TPR-like_helical_dom_sf"/>
</dbReference>
<sequence length="1014" mass="110723">MDFVFGILGRTAVRLHGNVDVNWSSPRVRQVLAALLVSANHRVPVDELVAWVWAEHEQPPRNPLTTIHQYAARLRQVFDTYQVPARVEASKRGCLLEVAQESIDHVGFARAMAQARGFRDAGQGQRAHAQAVEAVGLWRDTPLADLQTEPAERWRTGWLRSEWIPANAFLATEQLAAGQAAAAVGRLGELQRTHPMQLSLTKLMVRALAAAERPSEATDYFLATHRRYREAGELRAADELLAVHDEVIIRGEGIFPRAPVPDPRAEAGEVPVVRHLPPDLEHVDGRDELLVELDAFTTDSAGRPRRGVVVVTGGPGVGKTAVAVRWAHRAAGRYRNNVVLLDMRGDSQARRAEAGEVVDTLLSLLDYPVDQVVSPVARAAKLTRLLERRPMLIVLDNVRSTDQVDSLIGVLASCTVVVVSRWQLKSLSAKLTPPVVTVLPLDPRHAGGLLVRRIGQRARHDRDGVAALIRMCQGNPLALTLVADRAAARTGTRLATLANSLQDAEMLLDLGDEGDLPARSLRSAFTVSYRALPPAEQRVFAVVGLHPGAEVSTEALAAADGRSVTAVRRSLDVLVAAHLIEYPADLDRYRVHDLLHVFAASLAGRLSDVDAARQRMLEFYLQAAFEAHRLLYPHKERPPLPQTLVPAEKPLFGSAVPARQWLLRERANLTSAVRVAAGHGRHDIAWMIPSVTGDVLDRHGFYDDIIVGLTVAADSAAAAGDVPAQASSLNDLGHVLLLVGNDSEAERFLQRALELVDAHGIVIGRISVLLNLARGRLHADRAKEATSMYEEALELARGLGEPERWAAAAHRLADALLEQHGREQDALRLYQEGLARRAGMDDVAGQIQSHIALGELYVRLGRFADAERQCRCASDLVNEGQHLPAAMKLNTVLARLRHAQGDDRMALRHAGRAVQLADRSRHATGQARAFAVLAEILHAHGNREDARSLWERAAELYRGRERVTKARQIEALLAELDAGGPLIPAAREGERDTVAMPPPRLRLGRVGGGADGRN</sequence>
<dbReference type="PROSITE" id="PS50005">
    <property type="entry name" value="TPR"/>
    <property type="match status" value="1"/>
</dbReference>
<comment type="caution">
    <text evidence="5">The sequence shown here is derived from an EMBL/GenBank/DDBJ whole genome shotgun (WGS) entry which is preliminary data.</text>
</comment>
<dbReference type="SUPFAM" id="SSF46894">
    <property type="entry name" value="C-terminal effector domain of the bipartite response regulators"/>
    <property type="match status" value="1"/>
</dbReference>
<evidence type="ECO:0000256" key="1">
    <source>
        <dbReference type="PROSITE-ProRule" id="PRU00339"/>
    </source>
</evidence>
<dbReference type="SMART" id="SM01043">
    <property type="entry name" value="BTAD"/>
    <property type="match status" value="1"/>
</dbReference>
<feature type="domain" description="Bacterial transcriptional activator" evidence="4">
    <location>
        <begin position="103"/>
        <end position="248"/>
    </location>
</feature>
<dbReference type="InterPro" id="IPR036388">
    <property type="entry name" value="WH-like_DNA-bd_sf"/>
</dbReference>
<dbReference type="RefSeq" id="WP_323330152.1">
    <property type="nucleotide sequence ID" value="NZ_JAYFSI010000005.1"/>
</dbReference>
<feature type="domain" description="AAA+ ATPase" evidence="3">
    <location>
        <begin position="305"/>
        <end position="443"/>
    </location>
</feature>
<dbReference type="SUPFAM" id="SSF48452">
    <property type="entry name" value="TPR-like"/>
    <property type="match status" value="3"/>
</dbReference>